<evidence type="ECO:0000256" key="5">
    <source>
        <dbReference type="ARBA" id="ARBA00022801"/>
    </source>
</evidence>
<comment type="caution">
    <text evidence="14">The sequence shown here is derived from an EMBL/GenBank/DDBJ whole genome shotgun (WGS) entry which is preliminary data.</text>
</comment>
<evidence type="ECO:0000256" key="1">
    <source>
        <dbReference type="ARBA" id="ARBA00000966"/>
    </source>
</evidence>
<dbReference type="GO" id="GO:0008810">
    <property type="term" value="F:cellulase activity"/>
    <property type="evidence" value="ECO:0007669"/>
    <property type="project" value="UniProtKB-EC"/>
</dbReference>
<keyword evidence="5 11" id="KW-0378">Hydrolase</keyword>
<keyword evidence="8" id="KW-0119">Carbohydrate metabolism</keyword>
<dbReference type="Pfam" id="PF00840">
    <property type="entry name" value="Glyco_hydro_7"/>
    <property type="match status" value="1"/>
</dbReference>
<dbReference type="STRING" id="1093900.A0A507ATM8"/>
<dbReference type="GeneID" id="41968016"/>
<feature type="region of interest" description="Disordered" evidence="12">
    <location>
        <begin position="406"/>
        <end position="451"/>
    </location>
</feature>
<proteinExistence type="inferred from homology"/>
<dbReference type="GO" id="GO:0030245">
    <property type="term" value="P:cellulose catabolic process"/>
    <property type="evidence" value="ECO:0007669"/>
    <property type="project" value="UniProtKB-KW"/>
</dbReference>
<dbReference type="OrthoDB" id="412382at2759"/>
<dbReference type="EMBL" id="SKBQ01000002">
    <property type="protein sequence ID" value="TPX14175.1"/>
    <property type="molecule type" value="Genomic_DNA"/>
</dbReference>
<evidence type="ECO:0000256" key="2">
    <source>
        <dbReference type="ARBA" id="ARBA00001641"/>
    </source>
</evidence>
<evidence type="ECO:0000256" key="13">
    <source>
        <dbReference type="SAM" id="SignalP"/>
    </source>
</evidence>
<dbReference type="EC" id="3.2.1.-" evidence="11"/>
<evidence type="ECO:0000256" key="4">
    <source>
        <dbReference type="ARBA" id="ARBA00022729"/>
    </source>
</evidence>
<evidence type="ECO:0000256" key="7">
    <source>
        <dbReference type="ARBA" id="ARBA00023180"/>
    </source>
</evidence>
<dbReference type="RefSeq" id="XP_030995886.1">
    <property type="nucleotide sequence ID" value="XM_031140246.1"/>
</dbReference>
<evidence type="ECO:0000256" key="9">
    <source>
        <dbReference type="ARBA" id="ARBA00023295"/>
    </source>
</evidence>
<name>A0A507ATM8_9PEZI</name>
<dbReference type="FunFam" id="2.70.100.10:FF:000001">
    <property type="entry name" value="Glucanase"/>
    <property type="match status" value="1"/>
</dbReference>
<dbReference type="PRINTS" id="PR00734">
    <property type="entry name" value="GLHYDRLASE7"/>
</dbReference>
<evidence type="ECO:0000256" key="6">
    <source>
        <dbReference type="ARBA" id="ARBA00023001"/>
    </source>
</evidence>
<feature type="compositionally biased region" description="Polar residues" evidence="12">
    <location>
        <begin position="416"/>
        <end position="451"/>
    </location>
</feature>
<dbReference type="CDD" id="cd07999">
    <property type="entry name" value="GH7_CBH_EG"/>
    <property type="match status" value="1"/>
</dbReference>
<dbReference type="SUPFAM" id="SSF49899">
    <property type="entry name" value="Concanavalin A-like lectins/glucanases"/>
    <property type="match status" value="1"/>
</dbReference>
<feature type="signal peptide" evidence="13">
    <location>
        <begin position="1"/>
        <end position="16"/>
    </location>
</feature>
<comment type="catalytic activity">
    <reaction evidence="2">
        <text>Hydrolysis of (1-&gt;4)-beta-D-glucosidic linkages in cellulose and cellotetraose, releasing cellobiose from the non-reducing ends of the chains.</text>
        <dbReference type="EC" id="3.2.1.91"/>
    </reaction>
</comment>
<keyword evidence="10 11" id="KW-0624">Polysaccharide degradation</keyword>
<keyword evidence="4 13" id="KW-0732">Signal</keyword>
<evidence type="ECO:0000313" key="14">
    <source>
        <dbReference type="EMBL" id="TPX14175.1"/>
    </source>
</evidence>
<comment type="similarity">
    <text evidence="3 11">Belongs to the glycosyl hydrolase 7 (cellulase C) family.</text>
</comment>
<dbReference type="GO" id="GO:0016162">
    <property type="term" value="F:cellulose 1,4-beta-cellobiosidase activity"/>
    <property type="evidence" value="ECO:0007669"/>
    <property type="project" value="UniProtKB-EC"/>
</dbReference>
<keyword evidence="6 11" id="KW-0136">Cellulose degradation</keyword>
<gene>
    <name evidence="14" type="ORF">E0L32_000569</name>
</gene>
<evidence type="ECO:0000256" key="11">
    <source>
        <dbReference type="RuleBase" id="RU361164"/>
    </source>
</evidence>
<dbReference type="InterPro" id="IPR037019">
    <property type="entry name" value="Glyco_hydro_7_sf"/>
</dbReference>
<organism evidence="14 15">
    <name type="scientific">Thyridium curvatum</name>
    <dbReference type="NCBI Taxonomy" id="1093900"/>
    <lineage>
        <taxon>Eukaryota</taxon>
        <taxon>Fungi</taxon>
        <taxon>Dikarya</taxon>
        <taxon>Ascomycota</taxon>
        <taxon>Pezizomycotina</taxon>
        <taxon>Sordariomycetes</taxon>
        <taxon>Sordariomycetidae</taxon>
        <taxon>Thyridiales</taxon>
        <taxon>Thyridiaceae</taxon>
        <taxon>Thyridium</taxon>
    </lineage>
</organism>
<comment type="catalytic activity">
    <reaction evidence="1">
        <text>Endohydrolysis of (1-&gt;4)-beta-D-glucosidic linkages in cellulose, lichenin and cereal beta-D-glucans.</text>
        <dbReference type="EC" id="3.2.1.4"/>
    </reaction>
</comment>
<evidence type="ECO:0000256" key="3">
    <source>
        <dbReference type="ARBA" id="ARBA00006044"/>
    </source>
</evidence>
<dbReference type="Gene3D" id="2.70.100.10">
    <property type="entry name" value="Glycoside hydrolase, family 7, domain"/>
    <property type="match status" value="1"/>
</dbReference>
<dbReference type="Proteomes" id="UP000319257">
    <property type="component" value="Unassembled WGS sequence"/>
</dbReference>
<evidence type="ECO:0000313" key="15">
    <source>
        <dbReference type="Proteomes" id="UP000319257"/>
    </source>
</evidence>
<dbReference type="InterPro" id="IPR013320">
    <property type="entry name" value="ConA-like_dom_sf"/>
</dbReference>
<feature type="chain" id="PRO_5021262947" description="Glucanase" evidence="13">
    <location>
        <begin position="17"/>
        <end position="451"/>
    </location>
</feature>
<dbReference type="AlphaFoldDB" id="A0A507ATM8"/>
<accession>A0A507ATM8</accession>
<protein>
    <recommendedName>
        <fullName evidence="11">Glucanase</fullName>
        <ecNumber evidence="11">3.2.1.-</ecNumber>
    </recommendedName>
</protein>
<dbReference type="PANTHER" id="PTHR33753">
    <property type="entry name" value="1,4-BETA-D-GLUCAN CELLOBIOHYDROLASE B"/>
    <property type="match status" value="1"/>
</dbReference>
<dbReference type="PANTHER" id="PTHR33753:SF1">
    <property type="entry name" value="ENDO-BETA-1,4-GLUCANASE CELB"/>
    <property type="match status" value="1"/>
</dbReference>
<keyword evidence="9 11" id="KW-0326">Glycosidase</keyword>
<evidence type="ECO:0000256" key="12">
    <source>
        <dbReference type="SAM" id="MobiDB-lite"/>
    </source>
</evidence>
<sequence>MYLAIICLYLAASVLGQRPGNVIAENAVSMPMQTCTKGGCTLENTKVVLDANWRWIHTNSGYTNCYNGNQWDPKYCPDGKKCVQNCVLEGADYQKTYGISSPSSGSLKLNFVTNTPNGKTVGSRVYLLAPNNNYRTFNLLNREFSFDVDVSNLPCGLNGALYFSQMDADGGMSKHSGNKAGAKYGTGYCDAQCPQDIKFINGEANVNNWNRNSGFGNYGSCCPEMDIWEANSDSTAYTPHPCRTLGQSRCSGNSQCGAGNSRYNNVCDRDGCDFNPYRLGNQNFFGPGKQVDTRRPFTVVTQFVTSNGQDNGQLKEIRRLYVQNGKVVQNVKTNIKGVSATNVISDAYCKNVKSAFGDRNYFGEVGGMGRMGQALKSMVLVLSVWDDHVAGMKWLDSRYPDNGLPSKAGVMRGRCSPSSGDPNTLESQSPGSSVTYSNIKQFGTMGSTYKS</sequence>
<evidence type="ECO:0000256" key="10">
    <source>
        <dbReference type="ARBA" id="ARBA00023326"/>
    </source>
</evidence>
<dbReference type="InterPro" id="IPR001722">
    <property type="entry name" value="Glyco_hydro_7"/>
</dbReference>
<dbReference type="InParanoid" id="A0A507ATM8"/>
<keyword evidence="7" id="KW-0325">Glycoprotein</keyword>
<reference evidence="14 15" key="1">
    <citation type="submission" date="2019-06" db="EMBL/GenBank/DDBJ databases">
        <title>Draft genome sequence of the filamentous fungus Phialemoniopsis curvata isolated from diesel fuel.</title>
        <authorList>
            <person name="Varaljay V.A."/>
            <person name="Lyon W.J."/>
            <person name="Crouch A.L."/>
            <person name="Drake C.E."/>
            <person name="Hollomon J.M."/>
            <person name="Nadeau L.J."/>
            <person name="Nunn H.S."/>
            <person name="Stevenson B.S."/>
            <person name="Bojanowski C.L."/>
            <person name="Crookes-Goodson W.J."/>
        </authorList>
    </citation>
    <scope>NUCLEOTIDE SEQUENCE [LARGE SCALE GENOMIC DNA]</scope>
    <source>
        <strain evidence="14 15">D216</strain>
    </source>
</reference>
<keyword evidence="15" id="KW-1185">Reference proteome</keyword>
<evidence type="ECO:0000256" key="8">
    <source>
        <dbReference type="ARBA" id="ARBA00023277"/>
    </source>
</evidence>